<dbReference type="PANTHER" id="PTHR42756:SF1">
    <property type="entry name" value="TRANSCRIPTIONAL REPRESSOR OF EMRAB OPERON"/>
    <property type="match status" value="1"/>
</dbReference>
<evidence type="ECO:0000256" key="1">
    <source>
        <dbReference type="ARBA" id="ARBA00023015"/>
    </source>
</evidence>
<keyword evidence="1" id="KW-0805">Transcription regulation</keyword>
<dbReference type="PANTHER" id="PTHR42756">
    <property type="entry name" value="TRANSCRIPTIONAL REGULATOR, MARR"/>
    <property type="match status" value="1"/>
</dbReference>
<evidence type="ECO:0000259" key="4">
    <source>
        <dbReference type="PROSITE" id="PS50995"/>
    </source>
</evidence>
<reference evidence="5 6" key="1">
    <citation type="submission" date="2024-03" db="EMBL/GenBank/DDBJ databases">
        <title>Human intestinal bacterial collection.</title>
        <authorList>
            <person name="Pauvert C."/>
            <person name="Hitch T.C.A."/>
            <person name="Clavel T."/>
        </authorList>
    </citation>
    <scope>NUCLEOTIDE SEQUENCE [LARGE SCALE GENOMIC DNA]</scope>
    <source>
        <strain evidence="5 6">CLA-AA-H190</strain>
    </source>
</reference>
<keyword evidence="2" id="KW-0238">DNA-binding</keyword>
<evidence type="ECO:0000256" key="3">
    <source>
        <dbReference type="ARBA" id="ARBA00023163"/>
    </source>
</evidence>
<dbReference type="EMBL" id="JBBMEK010000053">
    <property type="protein sequence ID" value="MEQ2364674.1"/>
    <property type="molecule type" value="Genomic_DNA"/>
</dbReference>
<evidence type="ECO:0000313" key="6">
    <source>
        <dbReference type="Proteomes" id="UP001469749"/>
    </source>
</evidence>
<organism evidence="5 6">
    <name type="scientific">Coprococcus intestinihominis</name>
    <dbReference type="NCBI Taxonomy" id="3133154"/>
    <lineage>
        <taxon>Bacteria</taxon>
        <taxon>Bacillati</taxon>
        <taxon>Bacillota</taxon>
        <taxon>Clostridia</taxon>
        <taxon>Lachnospirales</taxon>
        <taxon>Lachnospiraceae</taxon>
        <taxon>Coprococcus</taxon>
    </lineage>
</organism>
<dbReference type="InterPro" id="IPR036390">
    <property type="entry name" value="WH_DNA-bd_sf"/>
</dbReference>
<evidence type="ECO:0000313" key="5">
    <source>
        <dbReference type="EMBL" id="MEQ2364674.1"/>
    </source>
</evidence>
<accession>A0ABV1B2P5</accession>
<evidence type="ECO:0000256" key="2">
    <source>
        <dbReference type="ARBA" id="ARBA00023125"/>
    </source>
</evidence>
<gene>
    <name evidence="5" type="ORF">WMO25_06125</name>
</gene>
<dbReference type="RefSeq" id="WP_349084615.1">
    <property type="nucleotide sequence ID" value="NZ_JBBMEK010000053.1"/>
</dbReference>
<keyword evidence="6" id="KW-1185">Reference proteome</keyword>
<dbReference type="SMART" id="SM00347">
    <property type="entry name" value="HTH_MARR"/>
    <property type="match status" value="1"/>
</dbReference>
<feature type="non-terminal residue" evidence="5">
    <location>
        <position position="1"/>
    </location>
</feature>
<dbReference type="SUPFAM" id="SSF46785">
    <property type="entry name" value="Winged helix' DNA-binding domain"/>
    <property type="match status" value="1"/>
</dbReference>
<dbReference type="Gene3D" id="1.10.10.10">
    <property type="entry name" value="Winged helix-like DNA-binding domain superfamily/Winged helix DNA-binding domain"/>
    <property type="match status" value="1"/>
</dbReference>
<dbReference type="InterPro" id="IPR036388">
    <property type="entry name" value="WH-like_DNA-bd_sf"/>
</dbReference>
<dbReference type="Proteomes" id="UP001469749">
    <property type="component" value="Unassembled WGS sequence"/>
</dbReference>
<dbReference type="PROSITE" id="PS50995">
    <property type="entry name" value="HTH_MARR_2"/>
    <property type="match status" value="1"/>
</dbReference>
<feature type="domain" description="HTH marR-type" evidence="4">
    <location>
        <begin position="1"/>
        <end position="139"/>
    </location>
</feature>
<comment type="caution">
    <text evidence="5">The sequence shown here is derived from an EMBL/GenBank/DDBJ whole genome shotgun (WGS) entry which is preliminary data.</text>
</comment>
<dbReference type="Pfam" id="PF13463">
    <property type="entry name" value="HTH_27"/>
    <property type="match status" value="1"/>
</dbReference>
<proteinExistence type="predicted"/>
<name>A0ABV1B2P5_9FIRM</name>
<sequence length="150" mass="17919">SIMEEQLNMMRRGRQFKQLMNKKMDGIIREYDVKRVEIEILRFLAMSGERNTAADIHRYLDLNKGQISKTLEHLCTMHYLESMPDKKDRRYMHYILSEEAKELVRRINAIWDDMHQQIMSGIQAEDRAIFNKVLKHAMANMERMIDEASV</sequence>
<keyword evidence="3" id="KW-0804">Transcription</keyword>
<protein>
    <submittedName>
        <fullName evidence="5">MarR family transcriptional regulator</fullName>
    </submittedName>
</protein>
<dbReference type="InterPro" id="IPR000835">
    <property type="entry name" value="HTH_MarR-typ"/>
</dbReference>